<evidence type="ECO:0000259" key="5">
    <source>
        <dbReference type="PROSITE" id="PS50846"/>
    </source>
</evidence>
<name>A0A6V7QTQ2_ANACO</name>
<dbReference type="InterPro" id="IPR044577">
    <property type="entry name" value="HIPP4/7/8/17/18/19"/>
</dbReference>
<evidence type="ECO:0000256" key="1">
    <source>
        <dbReference type="ARBA" id="ARBA00022723"/>
    </source>
</evidence>
<evidence type="ECO:0000256" key="3">
    <source>
        <dbReference type="ARBA" id="ARBA00024045"/>
    </source>
</evidence>
<feature type="domain" description="HMA" evidence="5">
    <location>
        <begin position="1"/>
        <end position="56"/>
    </location>
</feature>
<evidence type="ECO:0000256" key="2">
    <source>
        <dbReference type="ARBA" id="ARBA00023289"/>
    </source>
</evidence>
<dbReference type="Gene3D" id="3.30.70.100">
    <property type="match status" value="1"/>
</dbReference>
<keyword evidence="2" id="KW-0449">Lipoprotein</keyword>
<keyword evidence="1" id="KW-0479">Metal-binding</keyword>
<proteinExistence type="inferred from homology"/>
<comment type="similarity">
    <text evidence="3">Belongs to the HIPP family.</text>
</comment>
<evidence type="ECO:0000313" key="6">
    <source>
        <dbReference type="EMBL" id="CAD1846136.1"/>
    </source>
</evidence>
<feature type="region of interest" description="Disordered" evidence="4">
    <location>
        <begin position="61"/>
        <end position="116"/>
    </location>
</feature>
<dbReference type="PANTHER" id="PTHR46195:SF2">
    <property type="entry name" value="HEAVY METAL-ASSOCIATED ISOPRENYLATED PLANT PROTEIN 7"/>
    <property type="match status" value="1"/>
</dbReference>
<dbReference type="InterPro" id="IPR006121">
    <property type="entry name" value="HMA_dom"/>
</dbReference>
<evidence type="ECO:0000256" key="4">
    <source>
        <dbReference type="SAM" id="MobiDB-lite"/>
    </source>
</evidence>
<dbReference type="PROSITE" id="PS50846">
    <property type="entry name" value="HMA_2"/>
    <property type="match status" value="1"/>
</dbReference>
<gene>
    <name evidence="6" type="ORF">CB5_LOCUS29347</name>
</gene>
<dbReference type="PANTHER" id="PTHR46195">
    <property type="entry name" value="HEAVY METAL-ASSOCIATED ISOPRENYLATED PLANT PROTEIN 7"/>
    <property type="match status" value="1"/>
</dbReference>
<dbReference type="EMBL" id="CAJEUB010000011">
    <property type="protein sequence ID" value="CAD1846136.1"/>
    <property type="molecule type" value="Genomic_DNA"/>
</dbReference>
<dbReference type="AlphaFoldDB" id="A0A6V7QTQ2"/>
<dbReference type="SUPFAM" id="SSF55008">
    <property type="entry name" value="HMA, heavy metal-associated domain"/>
    <property type="match status" value="1"/>
</dbReference>
<feature type="compositionally biased region" description="Basic residues" evidence="4">
    <location>
        <begin position="102"/>
        <end position="116"/>
    </location>
</feature>
<protein>
    <recommendedName>
        <fullName evidence="5">HMA domain-containing protein</fullName>
    </recommendedName>
</protein>
<dbReference type="CDD" id="cd00371">
    <property type="entry name" value="HMA"/>
    <property type="match status" value="1"/>
</dbReference>
<sequence length="116" mass="12657">MHCEACAQEIKNKILRVKAGVHEADPNLVASQVTVKGVFNPATLAEYVHKRTRKHVTVAAVHVPLPSPPPLADAPSAEENRQNPNQEAEEGGAGGKKEGGRSRRTRRTIRRRRVGV</sequence>
<dbReference type="GO" id="GO:0046872">
    <property type="term" value="F:metal ion binding"/>
    <property type="evidence" value="ECO:0007669"/>
    <property type="project" value="UniProtKB-KW"/>
</dbReference>
<dbReference type="InterPro" id="IPR036163">
    <property type="entry name" value="HMA_dom_sf"/>
</dbReference>
<dbReference type="Pfam" id="PF00403">
    <property type="entry name" value="HMA"/>
    <property type="match status" value="1"/>
</dbReference>
<keyword evidence="2" id="KW-0636">Prenylation</keyword>
<accession>A0A6V7QTQ2</accession>
<organism evidence="6">
    <name type="scientific">Ananas comosus var. bracteatus</name>
    <name type="common">red pineapple</name>
    <dbReference type="NCBI Taxonomy" id="296719"/>
    <lineage>
        <taxon>Eukaryota</taxon>
        <taxon>Viridiplantae</taxon>
        <taxon>Streptophyta</taxon>
        <taxon>Embryophyta</taxon>
        <taxon>Tracheophyta</taxon>
        <taxon>Spermatophyta</taxon>
        <taxon>Magnoliopsida</taxon>
        <taxon>Liliopsida</taxon>
        <taxon>Poales</taxon>
        <taxon>Bromeliaceae</taxon>
        <taxon>Bromelioideae</taxon>
        <taxon>Ananas</taxon>
    </lineage>
</organism>
<reference evidence="6" key="1">
    <citation type="submission" date="2020-07" db="EMBL/GenBank/DDBJ databases">
        <authorList>
            <person name="Lin J."/>
        </authorList>
    </citation>
    <scope>NUCLEOTIDE SEQUENCE</scope>
</reference>